<dbReference type="InterPro" id="IPR006235">
    <property type="entry name" value="OAc-hSer/O-AcSer_sulfhydrylase"/>
</dbReference>
<dbReference type="Gene3D" id="3.40.640.10">
    <property type="entry name" value="Type I PLP-dependent aspartate aminotransferase-like (Major domain)"/>
    <property type="match status" value="1"/>
</dbReference>
<dbReference type="InterPro" id="IPR054718">
    <property type="entry name" value="YhfS-like_C"/>
</dbReference>
<dbReference type="GO" id="GO:0071269">
    <property type="term" value="P:L-homocysteine biosynthetic process"/>
    <property type="evidence" value="ECO:0007669"/>
    <property type="project" value="TreeGrafter"/>
</dbReference>
<dbReference type="Proteomes" id="UP000192408">
    <property type="component" value="Unassembled WGS sequence"/>
</dbReference>
<keyword evidence="5" id="KW-1185">Reference proteome</keyword>
<dbReference type="SUPFAM" id="SSF53383">
    <property type="entry name" value="PLP-dependent transferases"/>
    <property type="match status" value="1"/>
</dbReference>
<name>A0A1W1UHA5_9PAST</name>
<evidence type="ECO:0000313" key="5">
    <source>
        <dbReference type="Proteomes" id="UP000192408"/>
    </source>
</evidence>
<dbReference type="PANTHER" id="PTHR43797:SF2">
    <property type="entry name" value="HOMOCYSTEINE_CYSTEINE SYNTHASE"/>
    <property type="match status" value="1"/>
</dbReference>
<dbReference type="InterPro" id="IPR000192">
    <property type="entry name" value="Aminotrans_V_dom"/>
</dbReference>
<dbReference type="InterPro" id="IPR015421">
    <property type="entry name" value="PyrdxlP-dep_Trfase_major"/>
</dbReference>
<dbReference type="GO" id="GO:0003961">
    <property type="term" value="F:O-acetylhomoserine aminocarboxypropyltransferase activity"/>
    <property type="evidence" value="ECO:0007669"/>
    <property type="project" value="TreeGrafter"/>
</dbReference>
<dbReference type="RefSeq" id="WP_084255879.1">
    <property type="nucleotide sequence ID" value="NZ_FWWV01000002.1"/>
</dbReference>
<keyword evidence="1" id="KW-0663">Pyridoxal phosphate</keyword>
<evidence type="ECO:0000256" key="1">
    <source>
        <dbReference type="ARBA" id="ARBA00022898"/>
    </source>
</evidence>
<dbReference type="AlphaFoldDB" id="A0A1W1UHA5"/>
<dbReference type="STRING" id="1122938.SAMN05660772_00552"/>
<feature type="domain" description="Aminotransferase class V" evidence="2">
    <location>
        <begin position="49"/>
        <end position="223"/>
    </location>
</feature>
<evidence type="ECO:0000259" key="3">
    <source>
        <dbReference type="Pfam" id="PF22475"/>
    </source>
</evidence>
<evidence type="ECO:0000313" key="4">
    <source>
        <dbReference type="EMBL" id="SMB80154.1"/>
    </source>
</evidence>
<gene>
    <name evidence="4" type="ORF">SAMN05660772_00552</name>
</gene>
<dbReference type="GO" id="GO:0006535">
    <property type="term" value="P:cysteine biosynthetic process from serine"/>
    <property type="evidence" value="ECO:0007669"/>
    <property type="project" value="TreeGrafter"/>
</dbReference>
<dbReference type="GO" id="GO:0004124">
    <property type="term" value="F:cysteine synthase activity"/>
    <property type="evidence" value="ECO:0007669"/>
    <property type="project" value="TreeGrafter"/>
</dbReference>
<protein>
    <submittedName>
        <fullName evidence="4">Selenocysteine synthase [seryl-tRNASer selenium transferase]</fullName>
    </submittedName>
</protein>
<keyword evidence="4" id="KW-0808">Transferase</keyword>
<proteinExistence type="predicted"/>
<dbReference type="Gene3D" id="3.90.1150.130">
    <property type="match status" value="1"/>
</dbReference>
<reference evidence="5" key="1">
    <citation type="submission" date="2017-04" db="EMBL/GenBank/DDBJ databases">
        <authorList>
            <person name="Varghese N."/>
            <person name="Submissions S."/>
        </authorList>
    </citation>
    <scope>NUCLEOTIDE SEQUENCE [LARGE SCALE GENOMIC DNA]</scope>
    <source>
        <strain evidence="5">DSM 23072</strain>
    </source>
</reference>
<dbReference type="Pfam" id="PF00266">
    <property type="entry name" value="Aminotran_5"/>
    <property type="match status" value="1"/>
</dbReference>
<feature type="domain" description="YhfS-like C-terminal" evidence="3">
    <location>
        <begin position="255"/>
        <end position="353"/>
    </location>
</feature>
<dbReference type="PANTHER" id="PTHR43797">
    <property type="entry name" value="HOMOCYSTEINE/CYSTEINE SYNTHASE"/>
    <property type="match status" value="1"/>
</dbReference>
<evidence type="ECO:0000259" key="2">
    <source>
        <dbReference type="Pfam" id="PF00266"/>
    </source>
</evidence>
<accession>A0A1W1UHA5</accession>
<sequence>MPVYPLTSLSLEQAKQKQFALVEAITRRFQGAEFLQSDLGLKCGLNQPQTTRQVEQVLADFFQAQSAVLLQGAGTGALRAGLTALLRHGEKIVLHRAPIYPTSKTSIELLGLQVIEADFNHLDQLAQVLASTRPAAVLIQHSRQQPQDRYHLAEVIAVCRQAGVATLIDDNYAVMKVDKIGCELGATLSTFSSFKLFGPEGVGVAVGEQSAVDKIRRSQYSGGCQIQGWQAQAVLRGLVFAPVMHAIQAEQGELLVARLNSDEFPMVTRAFLVNAQSKVVIVELDQPIAEQVIAQAQQLGALPHPVGAESKYEIPPLFYRVSATFLQADPHAAKRSIRINPNRSGCETVLRILQQSYRRALTAT</sequence>
<dbReference type="Pfam" id="PF22475">
    <property type="entry name" value="YhfS-like_C"/>
    <property type="match status" value="1"/>
</dbReference>
<dbReference type="InterPro" id="IPR015424">
    <property type="entry name" value="PyrdxlP-dep_Trfase"/>
</dbReference>
<organism evidence="4 5">
    <name type="scientific">Pasteurella testudinis DSM 23072</name>
    <dbReference type="NCBI Taxonomy" id="1122938"/>
    <lineage>
        <taxon>Bacteria</taxon>
        <taxon>Pseudomonadati</taxon>
        <taxon>Pseudomonadota</taxon>
        <taxon>Gammaproteobacteria</taxon>
        <taxon>Pasteurellales</taxon>
        <taxon>Pasteurellaceae</taxon>
        <taxon>Pasteurella</taxon>
    </lineage>
</organism>
<dbReference type="EMBL" id="FWWV01000002">
    <property type="protein sequence ID" value="SMB80154.1"/>
    <property type="molecule type" value="Genomic_DNA"/>
</dbReference>
<dbReference type="GO" id="GO:0005737">
    <property type="term" value="C:cytoplasm"/>
    <property type="evidence" value="ECO:0007669"/>
    <property type="project" value="TreeGrafter"/>
</dbReference>